<evidence type="ECO:0000256" key="5">
    <source>
        <dbReference type="ARBA" id="ARBA00023163"/>
    </source>
</evidence>
<dbReference type="AlphaFoldDB" id="A0A540VHB3"/>
<evidence type="ECO:0000259" key="8">
    <source>
        <dbReference type="Pfam" id="PF01029"/>
    </source>
</evidence>
<dbReference type="GO" id="GO:0003723">
    <property type="term" value="F:RNA binding"/>
    <property type="evidence" value="ECO:0007669"/>
    <property type="project" value="UniProtKB-UniRule"/>
</dbReference>
<evidence type="ECO:0000256" key="3">
    <source>
        <dbReference type="ARBA" id="ARBA00022884"/>
    </source>
</evidence>
<keyword evidence="4 6" id="KW-0805">Transcription regulation</keyword>
<dbReference type="InterPro" id="IPR011605">
    <property type="entry name" value="NusB_fam"/>
</dbReference>
<dbReference type="NCBIfam" id="TIGR01951">
    <property type="entry name" value="nusB"/>
    <property type="match status" value="1"/>
</dbReference>
<evidence type="ECO:0000256" key="7">
    <source>
        <dbReference type="SAM" id="MobiDB-lite"/>
    </source>
</evidence>
<gene>
    <name evidence="6 9" type="primary">nusB</name>
    <name evidence="9" type="ORF">FKZ61_08730</name>
</gene>
<dbReference type="SUPFAM" id="SSF48013">
    <property type="entry name" value="NusB-like"/>
    <property type="match status" value="1"/>
</dbReference>
<dbReference type="Gene3D" id="1.10.940.10">
    <property type="entry name" value="NusB-like"/>
    <property type="match status" value="1"/>
</dbReference>
<dbReference type="InterPro" id="IPR006027">
    <property type="entry name" value="NusB_RsmB_TIM44"/>
</dbReference>
<dbReference type="InParanoid" id="A0A540VHB3"/>
<evidence type="ECO:0000256" key="2">
    <source>
        <dbReference type="ARBA" id="ARBA00022814"/>
    </source>
</evidence>
<feature type="compositionally biased region" description="Basic and acidic residues" evidence="7">
    <location>
        <begin position="22"/>
        <end position="39"/>
    </location>
</feature>
<dbReference type="InterPro" id="IPR035926">
    <property type="entry name" value="NusB-like_sf"/>
</dbReference>
<dbReference type="GO" id="GO:0006353">
    <property type="term" value="P:DNA-templated transcription termination"/>
    <property type="evidence" value="ECO:0007669"/>
    <property type="project" value="UniProtKB-UniRule"/>
</dbReference>
<dbReference type="OrthoDB" id="9811381at2"/>
<evidence type="ECO:0000313" key="9">
    <source>
        <dbReference type="EMBL" id="TQE96159.1"/>
    </source>
</evidence>
<evidence type="ECO:0000256" key="4">
    <source>
        <dbReference type="ARBA" id="ARBA00023015"/>
    </source>
</evidence>
<dbReference type="GO" id="GO:0005829">
    <property type="term" value="C:cytosol"/>
    <property type="evidence" value="ECO:0007669"/>
    <property type="project" value="TreeGrafter"/>
</dbReference>
<dbReference type="PANTHER" id="PTHR11078">
    <property type="entry name" value="N UTILIZATION SUBSTANCE PROTEIN B-RELATED"/>
    <property type="match status" value="1"/>
</dbReference>
<proteinExistence type="inferred from homology"/>
<dbReference type="HAMAP" id="MF_00073">
    <property type="entry name" value="NusB"/>
    <property type="match status" value="1"/>
</dbReference>
<dbReference type="EMBL" id="VIGC01000009">
    <property type="protein sequence ID" value="TQE96159.1"/>
    <property type="molecule type" value="Genomic_DNA"/>
</dbReference>
<keyword evidence="10" id="KW-1185">Reference proteome</keyword>
<comment type="similarity">
    <text evidence="1 6">Belongs to the NusB family.</text>
</comment>
<keyword evidence="2 6" id="KW-0889">Transcription antitermination</keyword>
<feature type="domain" description="NusB/RsmB/TIM44" evidence="8">
    <location>
        <begin position="49"/>
        <end position="173"/>
    </location>
</feature>
<dbReference type="Proteomes" id="UP000317371">
    <property type="component" value="Unassembled WGS sequence"/>
</dbReference>
<keyword evidence="5 6" id="KW-0804">Transcription</keyword>
<sequence length="182" mass="20325">MPGQQSIPCQPTSSNPSTPDTARVEDSQRSPEERNGRPEHLQLIRQRQRARRLALQALFEIDSVGHRPGPVVDERLAAEYPGEHGAEFLRWLVSGVVRHMDELNRLIGKYAPEWPVEQLAIVDRNILRMALFELGATEATTPPKVVINEAVELAKLFGSDSSPRFVNGVLGSALTEVQRKLF</sequence>
<organism evidence="9 10">
    <name type="scientific">Litorilinea aerophila</name>
    <dbReference type="NCBI Taxonomy" id="1204385"/>
    <lineage>
        <taxon>Bacteria</taxon>
        <taxon>Bacillati</taxon>
        <taxon>Chloroflexota</taxon>
        <taxon>Caldilineae</taxon>
        <taxon>Caldilineales</taxon>
        <taxon>Caldilineaceae</taxon>
        <taxon>Litorilinea</taxon>
    </lineage>
</organism>
<dbReference type="Pfam" id="PF01029">
    <property type="entry name" value="NusB"/>
    <property type="match status" value="1"/>
</dbReference>
<dbReference type="PANTHER" id="PTHR11078:SF3">
    <property type="entry name" value="ANTITERMINATION NUSB DOMAIN-CONTAINING PROTEIN"/>
    <property type="match status" value="1"/>
</dbReference>
<evidence type="ECO:0000256" key="6">
    <source>
        <dbReference type="HAMAP-Rule" id="MF_00073"/>
    </source>
</evidence>
<comment type="function">
    <text evidence="6">Involved in transcription antitermination. Required for transcription of ribosomal RNA (rRNA) genes. Binds specifically to the boxA antiterminator sequence of the ribosomal RNA (rrn) operons.</text>
</comment>
<feature type="region of interest" description="Disordered" evidence="7">
    <location>
        <begin position="1"/>
        <end position="39"/>
    </location>
</feature>
<protein>
    <recommendedName>
        <fullName evidence="6">Transcription antitermination protein NusB</fullName>
    </recommendedName>
    <alternativeName>
        <fullName evidence="6">Antitermination factor NusB</fullName>
    </alternativeName>
</protein>
<accession>A0A540VHB3</accession>
<name>A0A540VHB3_9CHLR</name>
<evidence type="ECO:0000313" key="10">
    <source>
        <dbReference type="Proteomes" id="UP000317371"/>
    </source>
</evidence>
<feature type="compositionally biased region" description="Polar residues" evidence="7">
    <location>
        <begin position="1"/>
        <end position="20"/>
    </location>
</feature>
<reference evidence="9 10" key="1">
    <citation type="submission" date="2019-06" db="EMBL/GenBank/DDBJ databases">
        <title>Genome sequence of Litorilinea aerophila BAA-2444.</title>
        <authorList>
            <person name="Maclea K.S."/>
            <person name="Maurais E.G."/>
            <person name="Iannazzi L.C."/>
        </authorList>
    </citation>
    <scope>NUCLEOTIDE SEQUENCE [LARGE SCALE GENOMIC DNA]</scope>
    <source>
        <strain evidence="9 10">ATCC BAA-2444</strain>
    </source>
</reference>
<comment type="caution">
    <text evidence="9">The sequence shown here is derived from an EMBL/GenBank/DDBJ whole genome shotgun (WGS) entry which is preliminary data.</text>
</comment>
<evidence type="ECO:0000256" key="1">
    <source>
        <dbReference type="ARBA" id="ARBA00005952"/>
    </source>
</evidence>
<keyword evidence="3 6" id="KW-0694">RNA-binding</keyword>
<dbReference type="GO" id="GO:0031564">
    <property type="term" value="P:transcription antitermination"/>
    <property type="evidence" value="ECO:0007669"/>
    <property type="project" value="UniProtKB-KW"/>
</dbReference>